<evidence type="ECO:0000313" key="2">
    <source>
        <dbReference type="Proteomes" id="UP000001422"/>
    </source>
</evidence>
<keyword evidence="2" id="KW-1185">Reference proteome</keyword>
<proteinExistence type="predicted"/>
<protein>
    <submittedName>
        <fullName evidence="1">Uncharacterized protein</fullName>
    </submittedName>
</protein>
<reference evidence="1 2" key="1">
    <citation type="journal article" date="2003" name="Nature">
        <title>The genome of a motile marine Synechococcus.</title>
        <authorList>
            <person name="Palenik B."/>
            <person name="Brahamsha B."/>
            <person name="Larimer F."/>
            <person name="Land M."/>
            <person name="Hauser L."/>
            <person name="Chain P."/>
            <person name="Lamerdin J."/>
            <person name="Regala W."/>
            <person name="Allen E.A."/>
            <person name="McCarren J."/>
            <person name="Paulsen I."/>
            <person name="Dufresne A."/>
            <person name="Partensky F."/>
            <person name="Webb E."/>
            <person name="Waterbury J."/>
        </authorList>
    </citation>
    <scope>NUCLEOTIDE SEQUENCE [LARGE SCALE GENOMIC DNA]</scope>
    <source>
        <strain evidence="1 2">WH8102</strain>
    </source>
</reference>
<evidence type="ECO:0000313" key="1">
    <source>
        <dbReference type="EMBL" id="CAE07887.1"/>
    </source>
</evidence>
<gene>
    <name evidence="1" type="ordered locus">SYNW1372</name>
</gene>
<name>Q7U6G6_PARMW</name>
<dbReference type="eggNOG" id="ENOG50342IM">
    <property type="taxonomic scope" value="Bacteria"/>
</dbReference>
<dbReference type="STRING" id="84588.SYNW1372"/>
<dbReference type="KEGG" id="syw:SYNW1372"/>
<dbReference type="AlphaFoldDB" id="Q7U6G6"/>
<dbReference type="HOGENOM" id="CLU_2014149_0_0_3"/>
<organism evidence="1 2">
    <name type="scientific">Parasynechococcus marenigrum (strain WH8102)</name>
    <dbReference type="NCBI Taxonomy" id="84588"/>
    <lineage>
        <taxon>Bacteria</taxon>
        <taxon>Bacillati</taxon>
        <taxon>Cyanobacteriota</taxon>
        <taxon>Cyanophyceae</taxon>
        <taxon>Synechococcales</taxon>
        <taxon>Prochlorococcaceae</taxon>
        <taxon>Parasynechococcus</taxon>
        <taxon>Parasynechococcus marenigrum</taxon>
    </lineage>
</organism>
<dbReference type="Proteomes" id="UP000001422">
    <property type="component" value="Chromosome"/>
</dbReference>
<accession>Q7U6G6</accession>
<sequence>MGRCLKCRHSVGSFAHLSGGRLSIATDSPNTLMCSSSFRLMRSVLLALLPLLVAPSAALAQKEIPKAPGFDQCPAGYVNTLGTTCVSPVYYEVAPTNGQACKAGWMNIGAGYCKKKKGPLGVL</sequence>
<dbReference type="EMBL" id="BX569692">
    <property type="protein sequence ID" value="CAE07887.1"/>
    <property type="molecule type" value="Genomic_DNA"/>
</dbReference>